<evidence type="ECO:0000256" key="1">
    <source>
        <dbReference type="ARBA" id="ARBA00004123"/>
    </source>
</evidence>
<dbReference type="InterPro" id="IPR000330">
    <property type="entry name" value="SNF2_N"/>
</dbReference>
<dbReference type="Gene3D" id="3.40.50.10810">
    <property type="entry name" value="Tandem AAA-ATPase domain"/>
    <property type="match status" value="1"/>
</dbReference>
<keyword evidence="3" id="KW-0547">Nucleotide-binding</keyword>
<dbReference type="Gene3D" id="3.30.70.2330">
    <property type="match status" value="1"/>
</dbReference>
<keyword evidence="4" id="KW-0378">Hydrolase</keyword>
<name>A0A9K3JTQ3_HELAN</name>
<accession>A0A9K3JTQ3</accession>
<dbReference type="InterPro" id="IPR038718">
    <property type="entry name" value="SNF2-like_sf"/>
</dbReference>
<gene>
    <name evidence="10" type="ORF">HanXRQr2_Chr01g0010431</name>
</gene>
<reference evidence="10" key="2">
    <citation type="submission" date="2020-06" db="EMBL/GenBank/DDBJ databases">
        <title>Helianthus annuus Genome sequencing and assembly Release 2.</title>
        <authorList>
            <person name="Gouzy J."/>
            <person name="Langlade N."/>
            <person name="Munos S."/>
        </authorList>
    </citation>
    <scope>NUCLEOTIDE SEQUENCE</scope>
    <source>
        <tissue evidence="10">Leaves</tissue>
    </source>
</reference>
<evidence type="ECO:0000259" key="9">
    <source>
        <dbReference type="SMART" id="SM00910"/>
    </source>
</evidence>
<evidence type="ECO:0000313" key="10">
    <source>
        <dbReference type="EMBL" id="KAF5821147.1"/>
    </source>
</evidence>
<dbReference type="GO" id="GO:0005524">
    <property type="term" value="F:ATP binding"/>
    <property type="evidence" value="ECO:0007669"/>
    <property type="project" value="UniProtKB-KW"/>
</dbReference>
<comment type="subcellular location">
    <subcellularLocation>
        <location evidence="1">Nucleus</location>
    </subcellularLocation>
</comment>
<dbReference type="InterPro" id="IPR027417">
    <property type="entry name" value="P-loop_NTPase"/>
</dbReference>
<keyword evidence="5" id="KW-0347">Helicase</keyword>
<evidence type="ECO:0000256" key="5">
    <source>
        <dbReference type="ARBA" id="ARBA00022806"/>
    </source>
</evidence>
<evidence type="ECO:0000256" key="8">
    <source>
        <dbReference type="ARBA" id="ARBA00023242"/>
    </source>
</evidence>
<dbReference type="Gramene" id="mRNA:HanXRQr2_Chr01g0010431">
    <property type="protein sequence ID" value="CDS:HanXRQr2_Chr01g0010431.1"/>
    <property type="gene ID" value="HanXRQr2_Chr01g0010431"/>
</dbReference>
<protein>
    <submittedName>
        <fullName evidence="10">Chromatin remodeling SNF2 family</fullName>
    </submittedName>
</protein>
<dbReference type="AlphaFoldDB" id="A0A9K3JTQ3"/>
<keyword evidence="7" id="KW-0067">ATP-binding</keyword>
<dbReference type="SMART" id="SM00910">
    <property type="entry name" value="HIRAN"/>
    <property type="match status" value="1"/>
</dbReference>
<proteinExistence type="predicted"/>
<dbReference type="GO" id="GO:0003676">
    <property type="term" value="F:nucleic acid binding"/>
    <property type="evidence" value="ECO:0007669"/>
    <property type="project" value="InterPro"/>
</dbReference>
<dbReference type="PANTHER" id="PTHR45626">
    <property type="entry name" value="TRANSCRIPTION TERMINATION FACTOR 2-RELATED"/>
    <property type="match status" value="1"/>
</dbReference>
<dbReference type="SUPFAM" id="SSF52540">
    <property type="entry name" value="P-loop containing nucleoside triphosphate hydrolases"/>
    <property type="match status" value="1"/>
</dbReference>
<feature type="domain" description="HIRAN" evidence="9">
    <location>
        <begin position="30"/>
        <end position="126"/>
    </location>
</feature>
<organism evidence="10 11">
    <name type="scientific">Helianthus annuus</name>
    <name type="common">Common sunflower</name>
    <dbReference type="NCBI Taxonomy" id="4232"/>
    <lineage>
        <taxon>Eukaryota</taxon>
        <taxon>Viridiplantae</taxon>
        <taxon>Streptophyta</taxon>
        <taxon>Embryophyta</taxon>
        <taxon>Tracheophyta</taxon>
        <taxon>Spermatophyta</taxon>
        <taxon>Magnoliopsida</taxon>
        <taxon>eudicotyledons</taxon>
        <taxon>Gunneridae</taxon>
        <taxon>Pentapetalae</taxon>
        <taxon>asterids</taxon>
        <taxon>campanulids</taxon>
        <taxon>Asterales</taxon>
        <taxon>Asteraceae</taxon>
        <taxon>Asteroideae</taxon>
        <taxon>Heliantheae alliance</taxon>
        <taxon>Heliantheae</taxon>
        <taxon>Helianthus</taxon>
    </lineage>
</organism>
<dbReference type="InterPro" id="IPR050628">
    <property type="entry name" value="SNF2_RAD54_helicase_TF"/>
</dbReference>
<dbReference type="Pfam" id="PF00176">
    <property type="entry name" value="SNF2-rel_dom"/>
    <property type="match status" value="1"/>
</dbReference>
<evidence type="ECO:0000256" key="6">
    <source>
        <dbReference type="ARBA" id="ARBA00022833"/>
    </source>
</evidence>
<keyword evidence="2" id="KW-0479">Metal-binding</keyword>
<keyword evidence="8" id="KW-0539">Nucleus</keyword>
<evidence type="ECO:0000256" key="4">
    <source>
        <dbReference type="ARBA" id="ARBA00022801"/>
    </source>
</evidence>
<keyword evidence="11" id="KW-1185">Reference proteome</keyword>
<evidence type="ECO:0000313" key="11">
    <source>
        <dbReference type="Proteomes" id="UP000215914"/>
    </source>
</evidence>
<dbReference type="Pfam" id="PF08797">
    <property type="entry name" value="HIRAN"/>
    <property type="match status" value="1"/>
</dbReference>
<comment type="caution">
    <text evidence="10">The sequence shown here is derived from an EMBL/GenBank/DDBJ whole genome shotgun (WGS) entry which is preliminary data.</text>
</comment>
<dbReference type="GO" id="GO:0005634">
    <property type="term" value="C:nucleus"/>
    <property type="evidence" value="ECO:0007669"/>
    <property type="project" value="UniProtKB-SubCell"/>
</dbReference>
<dbReference type="PANTHER" id="PTHR45626:SF17">
    <property type="entry name" value="HELICASE-LIKE TRANSCRIPTION FACTOR"/>
    <property type="match status" value="1"/>
</dbReference>
<evidence type="ECO:0000256" key="3">
    <source>
        <dbReference type="ARBA" id="ARBA00022741"/>
    </source>
</evidence>
<dbReference type="GO" id="GO:0008270">
    <property type="term" value="F:zinc ion binding"/>
    <property type="evidence" value="ECO:0007669"/>
    <property type="project" value="InterPro"/>
</dbReference>
<dbReference type="GO" id="GO:0016818">
    <property type="term" value="F:hydrolase activity, acting on acid anhydrides, in phosphorus-containing anhydrides"/>
    <property type="evidence" value="ECO:0007669"/>
    <property type="project" value="InterPro"/>
</dbReference>
<evidence type="ECO:0000256" key="2">
    <source>
        <dbReference type="ARBA" id="ARBA00022723"/>
    </source>
</evidence>
<reference evidence="10" key="1">
    <citation type="journal article" date="2017" name="Nature">
        <title>The sunflower genome provides insights into oil metabolism, flowering and Asterid evolution.</title>
        <authorList>
            <person name="Badouin H."/>
            <person name="Gouzy J."/>
            <person name="Grassa C.J."/>
            <person name="Murat F."/>
            <person name="Staton S.E."/>
            <person name="Cottret L."/>
            <person name="Lelandais-Briere C."/>
            <person name="Owens G.L."/>
            <person name="Carrere S."/>
            <person name="Mayjonade B."/>
            <person name="Legrand L."/>
            <person name="Gill N."/>
            <person name="Kane N.C."/>
            <person name="Bowers J.E."/>
            <person name="Hubner S."/>
            <person name="Bellec A."/>
            <person name="Berard A."/>
            <person name="Berges H."/>
            <person name="Blanchet N."/>
            <person name="Boniface M.C."/>
            <person name="Brunel D."/>
            <person name="Catrice O."/>
            <person name="Chaidir N."/>
            <person name="Claudel C."/>
            <person name="Donnadieu C."/>
            <person name="Faraut T."/>
            <person name="Fievet G."/>
            <person name="Helmstetter N."/>
            <person name="King M."/>
            <person name="Knapp S.J."/>
            <person name="Lai Z."/>
            <person name="Le Paslier M.C."/>
            <person name="Lippi Y."/>
            <person name="Lorenzon L."/>
            <person name="Mandel J.R."/>
            <person name="Marage G."/>
            <person name="Marchand G."/>
            <person name="Marquand E."/>
            <person name="Bret-Mestries E."/>
            <person name="Morien E."/>
            <person name="Nambeesan S."/>
            <person name="Nguyen T."/>
            <person name="Pegot-Espagnet P."/>
            <person name="Pouilly N."/>
            <person name="Raftis F."/>
            <person name="Sallet E."/>
            <person name="Schiex T."/>
            <person name="Thomas J."/>
            <person name="Vandecasteele C."/>
            <person name="Vares D."/>
            <person name="Vear F."/>
            <person name="Vautrin S."/>
            <person name="Crespi M."/>
            <person name="Mangin B."/>
            <person name="Burke J.M."/>
            <person name="Salse J."/>
            <person name="Munos S."/>
            <person name="Vincourt P."/>
            <person name="Rieseberg L.H."/>
            <person name="Langlade N.B."/>
        </authorList>
    </citation>
    <scope>NUCLEOTIDE SEQUENCE</scope>
    <source>
        <tissue evidence="10">Leaves</tissue>
    </source>
</reference>
<dbReference type="InterPro" id="IPR014905">
    <property type="entry name" value="HIRAN"/>
</dbReference>
<sequence length="356" mass="40303">MYEMSLDRSPLVSGDDDDLLSSSPSFHSETFIINTNIVGLQGYRGGISGGEKVVLFREPLNRYDPNAIKVFDALGFEVGRIEKKAADVLAPLIDSNLVHVEGSLPEIPEHFVHYTIPCLVHVFAKPEAFETVRLAFLRKGLCVLSERNLQCSSSKAVVVEEKKKKSNLDEIFKLVGKHLSQNAVSGVIDPPSDIILPDLFLHQKQALYWLYHRENSDELLAFWEHNDHGYMNVLTDYHTDRRPNPLRGGIFARHTGLGKTLTILTLIALDKYTASNDVKAEVENGTFVNPTLERSRRASRKWKADEYTGQVAPKITLIVYPPSVVATWQTQLAEHTKCKRLKFYLYYGQRTQDVFE</sequence>
<dbReference type="Proteomes" id="UP000215914">
    <property type="component" value="Unassembled WGS sequence"/>
</dbReference>
<evidence type="ECO:0000256" key="7">
    <source>
        <dbReference type="ARBA" id="ARBA00022840"/>
    </source>
</evidence>
<keyword evidence="6" id="KW-0862">Zinc</keyword>
<dbReference type="EMBL" id="MNCJ02000316">
    <property type="protein sequence ID" value="KAF5821147.1"/>
    <property type="molecule type" value="Genomic_DNA"/>
</dbReference>
<dbReference type="GO" id="GO:0004386">
    <property type="term" value="F:helicase activity"/>
    <property type="evidence" value="ECO:0007669"/>
    <property type="project" value="UniProtKB-KW"/>
</dbReference>